<sequence>MFKDKYKETIKREREFFYSQVTSRNWSDLQSGKYLNAERIMCRISEVIAKNLSSKPVSEATWKNLVNTSSVITGPGADVIANRIPVDEREYKGFGFSYSGEITTPAGGVIAGSNVVLTIDDDTKEAYISGVISIGAGVSLKTSIGKNITWIYFPNVNNPEDLTGASIGGVLDFGVVSIGGNLDLINRKLDSIEVSPNISNWKETFKKINIQGNISFGKKIGAIKVSSKEIESILKIQEKQKEVERQLKFEENPSQRIKLITEKNRLKIEEQEEAKKIIYKYGTFKEKIFNDKLLKHRNETIFWEE</sequence>
<evidence type="ECO:0000313" key="2">
    <source>
        <dbReference type="Proteomes" id="UP000027058"/>
    </source>
</evidence>
<comment type="caution">
    <text evidence="1">The sequence shown here is derived from an EMBL/GenBank/DDBJ whole genome shotgun (WGS) entry which is preliminary data.</text>
</comment>
<dbReference type="Proteomes" id="UP000027058">
    <property type="component" value="Unassembled WGS sequence"/>
</dbReference>
<dbReference type="EMBL" id="JAAH01000170">
    <property type="protein sequence ID" value="KDE69639.1"/>
    <property type="molecule type" value="Genomic_DNA"/>
</dbReference>
<name>A0AB73C094_9FUSO</name>
<organism evidence="1 2">
    <name type="scientific">Fusobacterium necrophorum DJ-2</name>
    <dbReference type="NCBI Taxonomy" id="1441737"/>
    <lineage>
        <taxon>Bacteria</taxon>
        <taxon>Fusobacteriati</taxon>
        <taxon>Fusobacteriota</taxon>
        <taxon>Fusobacteriia</taxon>
        <taxon>Fusobacteriales</taxon>
        <taxon>Fusobacteriaceae</taxon>
        <taxon>Fusobacterium</taxon>
    </lineage>
</organism>
<proteinExistence type="predicted"/>
<accession>A0AB73C094</accession>
<evidence type="ECO:0000313" key="1">
    <source>
        <dbReference type="EMBL" id="KDE69639.1"/>
    </source>
</evidence>
<gene>
    <name evidence="1" type="ORF">FUSO8_11085</name>
</gene>
<protein>
    <submittedName>
        <fullName evidence="1">Uncharacterized protein</fullName>
    </submittedName>
</protein>
<reference evidence="1 2" key="1">
    <citation type="submission" date="2014-01" db="EMBL/GenBank/DDBJ databases">
        <title>Comparative genomics of Fusobacterium necrophorum wild isolates.</title>
        <authorList>
            <person name="Kittichotirat W."/>
            <person name="Bumgarner R.E."/>
            <person name="Lawrence P."/>
        </authorList>
    </citation>
    <scope>NUCLEOTIDE SEQUENCE [LARGE SCALE GENOMIC DNA]</scope>
    <source>
        <strain evidence="1 2">DJ-2</strain>
    </source>
</reference>
<dbReference type="AlphaFoldDB" id="A0AB73C094"/>